<dbReference type="EMBL" id="GBHO01007072">
    <property type="protein sequence ID" value="JAG36532.1"/>
    <property type="molecule type" value="Transcribed_RNA"/>
</dbReference>
<evidence type="ECO:0000256" key="1">
    <source>
        <dbReference type="SAM" id="Phobius"/>
    </source>
</evidence>
<feature type="transmembrane region" description="Helical" evidence="1">
    <location>
        <begin position="241"/>
        <end position="269"/>
    </location>
</feature>
<feature type="transmembrane region" description="Helical" evidence="1">
    <location>
        <begin position="139"/>
        <end position="160"/>
    </location>
</feature>
<keyword evidence="1" id="KW-1133">Transmembrane helix</keyword>
<evidence type="ECO:0000313" key="2">
    <source>
        <dbReference type="EMBL" id="JAG36532.1"/>
    </source>
</evidence>
<protein>
    <submittedName>
        <fullName evidence="2">Protein rolling stone</fullName>
    </submittedName>
</protein>
<reference evidence="2" key="2">
    <citation type="submission" date="2014-07" db="EMBL/GenBank/DDBJ databases">
        <authorList>
            <person name="Hull J."/>
        </authorList>
    </citation>
    <scope>NUCLEOTIDE SEQUENCE</scope>
</reference>
<feature type="transmembrane region" description="Helical" evidence="1">
    <location>
        <begin position="198"/>
        <end position="221"/>
    </location>
</feature>
<reference evidence="3" key="3">
    <citation type="submission" date="2014-09" db="EMBL/GenBank/DDBJ databases">
        <authorList>
            <person name="Magalhaes I.L.F."/>
            <person name="Oliveira U."/>
            <person name="Santos F.R."/>
            <person name="Vidigal T.H.D.A."/>
            <person name="Brescovit A.D."/>
            <person name="Santos A.J."/>
        </authorList>
    </citation>
    <scope>NUCLEOTIDE SEQUENCE</scope>
</reference>
<dbReference type="PANTHER" id="PTHR12242">
    <property type="entry name" value="OS02G0130600 PROTEIN-RELATED"/>
    <property type="match status" value="1"/>
</dbReference>
<proteinExistence type="predicted"/>
<accession>A0A0A9YU16</accession>
<keyword evidence="1" id="KW-0812">Transmembrane</keyword>
<reference evidence="2" key="1">
    <citation type="journal article" date="2014" name="PLoS ONE">
        <title>Transcriptome-Based Identification of ABC Transporters in the Western Tarnished Plant Bug Lygus hesperus.</title>
        <authorList>
            <person name="Hull J.J."/>
            <person name="Chaney K."/>
            <person name="Geib S.M."/>
            <person name="Fabrick J.A."/>
            <person name="Brent C.S."/>
            <person name="Walsh D."/>
            <person name="Lavine L.C."/>
        </authorList>
    </citation>
    <scope>NUCLEOTIDE SEQUENCE</scope>
</reference>
<dbReference type="GO" id="GO:0016020">
    <property type="term" value="C:membrane"/>
    <property type="evidence" value="ECO:0007669"/>
    <property type="project" value="TreeGrafter"/>
</dbReference>
<feature type="transmembrane region" description="Helical" evidence="1">
    <location>
        <begin position="54"/>
        <end position="72"/>
    </location>
</feature>
<dbReference type="AlphaFoldDB" id="A0A0A9YU16"/>
<feature type="transmembrane region" description="Helical" evidence="1">
    <location>
        <begin position="92"/>
        <end position="115"/>
    </location>
</feature>
<dbReference type="EMBL" id="GBRD01008595">
    <property type="protein sequence ID" value="JAG57226.1"/>
    <property type="molecule type" value="Transcribed_RNA"/>
</dbReference>
<dbReference type="PANTHER" id="PTHR12242:SF49">
    <property type="entry name" value="HEADBUTT, ISOFORM E"/>
    <property type="match status" value="1"/>
</dbReference>
<keyword evidence="1" id="KW-0472">Membrane</keyword>
<name>A0A0A9YU16_LYGHE</name>
<evidence type="ECO:0000313" key="3">
    <source>
        <dbReference type="EMBL" id="JAG57226.1"/>
    </source>
</evidence>
<sequence length="300" mass="34860">MTSTFFGSCVQSAQDFARFVEKYEEYTAEETERCCWQKNPEVSLIYLIYRWLQFVFHVAFAFMSIFEVGRWYAPGYIVAINCIRSTKYYAKWLLYLTHWGLLVNVAQGFVAAWVVQKAYNAQKRGPPEATERSERTINLYCKLFVTAIHLSTYITLGFWLMVYEPQTCSVDFVTLSEHGFGTLLLLIDLVVAGTPYKLIYGLYSITLSFLYVCLTFVHFLFGALDRFDDRTYIYERCDWNYPLAVIFYYITSVILLASFHLTLWSIYLVRRRVSNLIRSGIDSGPHDSSPSLSRSSPQNT</sequence>
<organism evidence="2">
    <name type="scientific">Lygus hesperus</name>
    <name type="common">Western plant bug</name>
    <dbReference type="NCBI Taxonomy" id="30085"/>
    <lineage>
        <taxon>Eukaryota</taxon>
        <taxon>Metazoa</taxon>
        <taxon>Ecdysozoa</taxon>
        <taxon>Arthropoda</taxon>
        <taxon>Hexapoda</taxon>
        <taxon>Insecta</taxon>
        <taxon>Pterygota</taxon>
        <taxon>Neoptera</taxon>
        <taxon>Paraneoptera</taxon>
        <taxon>Hemiptera</taxon>
        <taxon>Heteroptera</taxon>
        <taxon>Panheteroptera</taxon>
        <taxon>Cimicomorpha</taxon>
        <taxon>Miridae</taxon>
        <taxon>Mirini</taxon>
        <taxon>Lygus</taxon>
    </lineage>
</organism>
<dbReference type="InterPro" id="IPR049352">
    <property type="entry name" value="Rost"/>
</dbReference>
<feature type="transmembrane region" description="Helical" evidence="1">
    <location>
        <begin position="172"/>
        <end position="191"/>
    </location>
</feature>
<dbReference type="Pfam" id="PF21534">
    <property type="entry name" value="Rost"/>
    <property type="match status" value="1"/>
</dbReference>
<gene>
    <name evidence="2" type="primary">rost_5</name>
    <name evidence="2" type="ORF">CM83_99054</name>
</gene>